<keyword evidence="3" id="KW-1185">Reference proteome</keyword>
<comment type="caution">
    <text evidence="2">The sequence shown here is derived from an EMBL/GenBank/DDBJ whole genome shotgun (WGS) entry which is preliminary data.</text>
</comment>
<dbReference type="EMBL" id="JBHFNS010000080">
    <property type="protein sequence ID" value="MFB2937998.1"/>
    <property type="molecule type" value="Genomic_DNA"/>
</dbReference>
<organism evidence="2 3">
    <name type="scientific">Floridaenema fluviatile BLCC-F154</name>
    <dbReference type="NCBI Taxonomy" id="3153640"/>
    <lineage>
        <taxon>Bacteria</taxon>
        <taxon>Bacillati</taxon>
        <taxon>Cyanobacteriota</taxon>
        <taxon>Cyanophyceae</taxon>
        <taxon>Oscillatoriophycideae</taxon>
        <taxon>Aerosakkonematales</taxon>
        <taxon>Aerosakkonemataceae</taxon>
        <taxon>Floridanema</taxon>
        <taxon>Floridanema fluviatile</taxon>
    </lineage>
</organism>
<evidence type="ECO:0000313" key="2">
    <source>
        <dbReference type="EMBL" id="MFB2937998.1"/>
    </source>
</evidence>
<evidence type="ECO:0000313" key="3">
    <source>
        <dbReference type="Proteomes" id="UP001576776"/>
    </source>
</evidence>
<protein>
    <submittedName>
        <fullName evidence="2">XDD3 family exosortase-dependent surface protein</fullName>
    </submittedName>
</protein>
<proteinExistence type="predicted"/>
<dbReference type="NCBIfam" id="TIGR02595">
    <property type="entry name" value="PEP_CTERM"/>
    <property type="match status" value="1"/>
</dbReference>
<sequence>MKFTTTKIRTLLGIAAASVCLISATGQQASAGQLYNGWNYGIDAFNDGSGGANYEIKGMAIKETDDSIFVALTGGMPLNGVANSGAADGNIGWGDLFFNFSGTNFQTASSTNSLFGIRFAGTNDSNAATTGVYSNVSATSVALANHGYSSLNHYYGNGWEKANTQGTDLANKQAAYDYFGQYNAIQNVIGSGTKVGDITMLTTSALTAAGLNFGHFSAVGTQTIGFQFNRSLLGSGDYMANVFVECGNDGVALAGNLAQVPEPSGIVGLGLLGLTAAGSMLRKRRLASVNIAE</sequence>
<dbReference type="NCBIfam" id="NF041930">
    <property type="entry name" value="Xrt_dep_XDD3"/>
    <property type="match status" value="1"/>
</dbReference>
<gene>
    <name evidence="2" type="ORF">ACE1B6_22345</name>
</gene>
<reference evidence="2 3" key="1">
    <citation type="submission" date="2024-09" db="EMBL/GenBank/DDBJ databases">
        <title>Floridaenema gen nov. (Aerosakkonemataceae, Aerosakkonematales ord. nov., Cyanobacteria) from benthic tropical and subtropical fresh waters, with the description of four new species.</title>
        <authorList>
            <person name="Moretto J.A."/>
            <person name="Berthold D.E."/>
            <person name="Lefler F.W."/>
            <person name="Huang I.-S."/>
            <person name="Laughinghouse H. IV."/>
        </authorList>
    </citation>
    <scope>NUCLEOTIDE SEQUENCE [LARGE SCALE GENOMIC DNA]</scope>
    <source>
        <strain evidence="2 3">BLCC-F154</strain>
    </source>
</reference>
<keyword evidence="1" id="KW-0732">Signal</keyword>
<dbReference type="Proteomes" id="UP001576776">
    <property type="component" value="Unassembled WGS sequence"/>
</dbReference>
<feature type="signal peptide" evidence="1">
    <location>
        <begin position="1"/>
        <end position="31"/>
    </location>
</feature>
<feature type="chain" id="PRO_5045965361" evidence="1">
    <location>
        <begin position="32"/>
        <end position="293"/>
    </location>
</feature>
<evidence type="ECO:0000256" key="1">
    <source>
        <dbReference type="SAM" id="SignalP"/>
    </source>
</evidence>
<dbReference type="RefSeq" id="WP_413259480.1">
    <property type="nucleotide sequence ID" value="NZ_JBHFNS010000080.1"/>
</dbReference>
<accession>A0ABV4YH51</accession>
<name>A0ABV4YH51_9CYAN</name>
<dbReference type="InterPro" id="IPR013424">
    <property type="entry name" value="Ice-binding_C"/>
</dbReference>